<evidence type="ECO:0000313" key="2">
    <source>
        <dbReference type="EMBL" id="KAG5419821.1"/>
    </source>
</evidence>
<keyword evidence="1" id="KW-0812">Transmembrane</keyword>
<accession>A0A8H7ZJ16</accession>
<proteinExistence type="predicted"/>
<evidence type="ECO:0000256" key="1">
    <source>
        <dbReference type="SAM" id="Phobius"/>
    </source>
</evidence>
<comment type="caution">
    <text evidence="2">The sequence shown here is derived from an EMBL/GenBank/DDBJ whole genome shotgun (WGS) entry which is preliminary data.</text>
</comment>
<feature type="transmembrane region" description="Helical" evidence="1">
    <location>
        <begin position="102"/>
        <end position="124"/>
    </location>
</feature>
<keyword evidence="1" id="KW-1133">Transmembrane helix</keyword>
<organism evidence="2 3">
    <name type="scientific">Candida metapsilosis</name>
    <dbReference type="NCBI Taxonomy" id="273372"/>
    <lineage>
        <taxon>Eukaryota</taxon>
        <taxon>Fungi</taxon>
        <taxon>Dikarya</taxon>
        <taxon>Ascomycota</taxon>
        <taxon>Saccharomycotina</taxon>
        <taxon>Pichiomycetes</taxon>
        <taxon>Debaryomycetaceae</taxon>
        <taxon>Candida/Lodderomyces clade</taxon>
        <taxon>Candida</taxon>
    </lineage>
</organism>
<evidence type="ECO:0000313" key="3">
    <source>
        <dbReference type="Proteomes" id="UP000669133"/>
    </source>
</evidence>
<dbReference type="GeneID" id="93650330"/>
<dbReference type="RefSeq" id="XP_067548937.1">
    <property type="nucleotide sequence ID" value="XM_067690476.1"/>
</dbReference>
<sequence>MLPYVIESGREVEGFGYLEGIYSEDKFVKCECELCEYWRQAKKHRFRAMILGIFMPLIWVFEIIKHVCYLYTDLVLKQSSRASIYYTNESHMQYHRMARDKLWSWVGYNLIAIVIESLAVMLLVMTAQPRPIDGTFLVE</sequence>
<reference evidence="2 3" key="1">
    <citation type="submission" date="2020-12" db="EMBL/GenBank/DDBJ databases">
        <title>Effect of drift, selection, and recombination on the evolution of hybrid genomes in Candida yeast pathogens.</title>
        <authorList>
            <person name="Mixao V."/>
            <person name="Ksiezopolska E."/>
            <person name="Saus E."/>
            <person name="Boekhout T."/>
            <person name="Gacser A."/>
            <person name="Gabaldon T."/>
        </authorList>
    </citation>
    <scope>NUCLEOTIDE SEQUENCE [LARGE SCALE GENOMIC DNA]</scope>
    <source>
        <strain evidence="2 3">BP57</strain>
    </source>
</reference>
<dbReference type="Proteomes" id="UP000669133">
    <property type="component" value="Unassembled WGS sequence"/>
</dbReference>
<protein>
    <submittedName>
        <fullName evidence="2">Uncharacterized protein</fullName>
    </submittedName>
</protein>
<keyword evidence="3" id="KW-1185">Reference proteome</keyword>
<gene>
    <name evidence="2" type="ORF">I9W82_001701</name>
</gene>
<dbReference type="EMBL" id="JAEOAQ010000002">
    <property type="protein sequence ID" value="KAG5419821.1"/>
    <property type="molecule type" value="Genomic_DNA"/>
</dbReference>
<dbReference type="AlphaFoldDB" id="A0A8H7ZJ16"/>
<feature type="transmembrane region" description="Helical" evidence="1">
    <location>
        <begin position="48"/>
        <end position="72"/>
    </location>
</feature>
<dbReference type="OrthoDB" id="4021813at2759"/>
<name>A0A8H7ZJ16_9ASCO</name>
<keyword evidence="1" id="KW-0472">Membrane</keyword>